<evidence type="ECO:0000313" key="3">
    <source>
        <dbReference type="Proteomes" id="UP000466442"/>
    </source>
</evidence>
<protein>
    <submittedName>
        <fullName evidence="2">Uncharacterized protein</fullName>
    </submittedName>
</protein>
<keyword evidence="3" id="KW-1185">Reference proteome</keyword>
<evidence type="ECO:0000313" key="2">
    <source>
        <dbReference type="EMBL" id="KAF6198709.1"/>
    </source>
</evidence>
<gene>
    <name evidence="2" type="ORF">GE061_008461</name>
</gene>
<feature type="coiled-coil region" evidence="1">
    <location>
        <begin position="30"/>
        <end position="96"/>
    </location>
</feature>
<organism evidence="2 3">
    <name type="scientific">Apolygus lucorum</name>
    <name type="common">Small green plant bug</name>
    <name type="synonym">Lygocoris lucorum</name>
    <dbReference type="NCBI Taxonomy" id="248454"/>
    <lineage>
        <taxon>Eukaryota</taxon>
        <taxon>Metazoa</taxon>
        <taxon>Ecdysozoa</taxon>
        <taxon>Arthropoda</taxon>
        <taxon>Hexapoda</taxon>
        <taxon>Insecta</taxon>
        <taxon>Pterygota</taxon>
        <taxon>Neoptera</taxon>
        <taxon>Paraneoptera</taxon>
        <taxon>Hemiptera</taxon>
        <taxon>Heteroptera</taxon>
        <taxon>Panheteroptera</taxon>
        <taxon>Cimicomorpha</taxon>
        <taxon>Miridae</taxon>
        <taxon>Mirini</taxon>
        <taxon>Apolygus</taxon>
    </lineage>
</organism>
<dbReference type="Proteomes" id="UP000466442">
    <property type="component" value="Linkage Group LG16"/>
</dbReference>
<proteinExistence type="predicted"/>
<sequence length="134" mass="15775">MGDSFQRSNDDGIETNDVLGVVKTTSTSYVAVLEQRYQALAEEIKIKQQKRDEQKKVGDSLKKVLEDLISRKKQQLEEHSEERKKCEEKMGVLENEILNVQIYTSNLNEHNDLMKWFIQIWKNKFTEIKKKLSK</sequence>
<reference evidence="2" key="1">
    <citation type="journal article" date="2021" name="Mol. Ecol. Resour.">
        <title>Apolygus lucorum genome provides insights into omnivorousness and mesophyll feeding.</title>
        <authorList>
            <person name="Liu Y."/>
            <person name="Liu H."/>
            <person name="Wang H."/>
            <person name="Huang T."/>
            <person name="Liu B."/>
            <person name="Yang B."/>
            <person name="Yin L."/>
            <person name="Li B."/>
            <person name="Zhang Y."/>
            <person name="Zhang S."/>
            <person name="Jiang F."/>
            <person name="Zhang X."/>
            <person name="Ren Y."/>
            <person name="Wang B."/>
            <person name="Wang S."/>
            <person name="Lu Y."/>
            <person name="Wu K."/>
            <person name="Fan W."/>
            <person name="Wang G."/>
        </authorList>
    </citation>
    <scope>NUCLEOTIDE SEQUENCE</scope>
    <source>
        <strain evidence="2">12Hb</strain>
    </source>
</reference>
<comment type="caution">
    <text evidence="2">The sequence shown here is derived from an EMBL/GenBank/DDBJ whole genome shotgun (WGS) entry which is preliminary data.</text>
</comment>
<dbReference type="EMBL" id="WIXP02000016">
    <property type="protein sequence ID" value="KAF6198709.1"/>
    <property type="molecule type" value="Genomic_DNA"/>
</dbReference>
<dbReference type="AlphaFoldDB" id="A0A8S9WRA1"/>
<keyword evidence="1" id="KW-0175">Coiled coil</keyword>
<name>A0A8S9WRA1_APOLU</name>
<accession>A0A8S9WRA1</accession>
<evidence type="ECO:0000256" key="1">
    <source>
        <dbReference type="SAM" id="Coils"/>
    </source>
</evidence>